<dbReference type="Proteomes" id="UP001548992">
    <property type="component" value="Unassembled WGS sequence"/>
</dbReference>
<evidence type="ECO:0000313" key="5">
    <source>
        <dbReference type="Proteomes" id="UP001548992"/>
    </source>
</evidence>
<evidence type="ECO:0000256" key="1">
    <source>
        <dbReference type="ARBA" id="ARBA00022686"/>
    </source>
</evidence>
<evidence type="ECO:0000256" key="2">
    <source>
        <dbReference type="SAM" id="MobiDB-lite"/>
    </source>
</evidence>
<dbReference type="EMBL" id="JBEWWF010000001">
    <property type="protein sequence ID" value="MET3074384.1"/>
    <property type="molecule type" value="Genomic_DNA"/>
</dbReference>
<dbReference type="PANTHER" id="PTHR32097:SF3">
    <property type="entry name" value="TELLURITE RESISTANCE PROTEIN"/>
    <property type="match status" value="1"/>
</dbReference>
<feature type="compositionally biased region" description="Pro residues" evidence="2">
    <location>
        <begin position="167"/>
        <end position="189"/>
    </location>
</feature>
<keyword evidence="1" id="KW-0778">Tellurium resistance</keyword>
<dbReference type="Pfam" id="PF02342">
    <property type="entry name" value="TerD"/>
    <property type="match status" value="1"/>
</dbReference>
<dbReference type="InterPro" id="IPR003325">
    <property type="entry name" value="TerD"/>
</dbReference>
<dbReference type="PANTHER" id="PTHR32097">
    <property type="entry name" value="CAMP-BINDING PROTEIN 1-RELATED"/>
    <property type="match status" value="1"/>
</dbReference>
<accession>A0ABV2DTL0</accession>
<comment type="caution">
    <text evidence="4">The sequence shown here is derived from an EMBL/GenBank/DDBJ whole genome shotgun (WGS) entry which is preliminary data.</text>
</comment>
<organism evidence="4 5">
    <name type="scientific">Pantoea leporis</name>
    <dbReference type="NCBI Taxonomy" id="2933780"/>
    <lineage>
        <taxon>Bacteria</taxon>
        <taxon>Pseudomonadati</taxon>
        <taxon>Pseudomonadota</taxon>
        <taxon>Gammaproteobacteria</taxon>
        <taxon>Enterobacterales</taxon>
        <taxon>Erwiniaceae</taxon>
        <taxon>Pantoea</taxon>
    </lineage>
</organism>
<dbReference type="SUPFAM" id="SSF101447">
    <property type="entry name" value="Formin homology 2 domain (FH2 domain)"/>
    <property type="match status" value="1"/>
</dbReference>
<keyword evidence="5" id="KW-1185">Reference proteome</keyword>
<dbReference type="InterPro" id="IPR017115">
    <property type="entry name" value="Tellurite_resistance_TerA"/>
</dbReference>
<dbReference type="PIRSF" id="PIRSF037118">
    <property type="entry name" value="Tellurite_resistance_TerA"/>
    <property type="match status" value="1"/>
</dbReference>
<dbReference type="InterPro" id="IPR051324">
    <property type="entry name" value="Stress/Tellurium_Resist"/>
</dbReference>
<evidence type="ECO:0000259" key="3">
    <source>
        <dbReference type="Pfam" id="PF02342"/>
    </source>
</evidence>
<dbReference type="Gene3D" id="2.60.60.30">
    <property type="entry name" value="sav2460 like domains"/>
    <property type="match status" value="2"/>
</dbReference>
<evidence type="ECO:0000313" key="4">
    <source>
        <dbReference type="EMBL" id="MET3074384.1"/>
    </source>
</evidence>
<reference evidence="4 5" key="1">
    <citation type="submission" date="2024-07" db="EMBL/GenBank/DDBJ databases">
        <title>Isolation, whole-genome sequencing, and annotation of five antibiotic-resistant bacteria from environmental samples.</title>
        <authorList>
            <person name="Bedore T."/>
            <person name="Hudson A.O."/>
            <person name="Kumar G."/>
        </authorList>
    </citation>
    <scope>NUCLEOTIDE SEQUENCE [LARGE SCALE GENOMIC DNA]</scope>
    <source>
        <strain evidence="4 5">RIT844</strain>
    </source>
</reference>
<feature type="domain" description="TerD" evidence="3">
    <location>
        <begin position="25"/>
        <end position="159"/>
    </location>
</feature>
<gene>
    <name evidence="4" type="ORF">ABXV16_01320</name>
</gene>
<sequence>MNMTPGSNAPVPANLLTVRVLAGAAVDASAFRLFASGKVNGDADMVFYGQPDNDDRTISLKSEGHNSAFSVDLTRLRPDVQKVAFTVTCDGGRNVSGLQRLAIQVEQSGEVLLNGSVELVGRQEAALILGELYRRNNEWKFRFIAQGFNGGLKPLAEHFGVDVAEPAPAPTPPPPPPPPPAPAPAPTPAPAKINLSKVSLTKEKPAISLTKRDNFGEIRINLNWHRETSSGGGLRGLFGGNKGVDLDLGAFVELQDGSRGVIQALGGNFGAMHAKPFVHLQGDDRTGEVTDGEWLHINGREWSQIREVLIFAFIYQGAASWDKTDGVVTLHIPDQPPIETRMTEGENRRNMCAIARLVNENGSIRVERINQFFNGHSDMDKAFGWGFNWRAGSK</sequence>
<feature type="region of interest" description="Disordered" evidence="2">
    <location>
        <begin position="163"/>
        <end position="191"/>
    </location>
</feature>
<dbReference type="CDD" id="cd06974">
    <property type="entry name" value="TerD_like"/>
    <property type="match status" value="2"/>
</dbReference>
<protein>
    <submittedName>
        <fullName evidence="4">TerD family protein</fullName>
    </submittedName>
</protein>
<name>A0ABV2DTL0_9GAMM</name>
<dbReference type="RefSeq" id="WP_354465779.1">
    <property type="nucleotide sequence ID" value="NZ_JBEWWF010000001.1"/>
</dbReference>
<proteinExistence type="predicted"/>